<dbReference type="EMBL" id="GG662749">
    <property type="protein sequence ID" value="EAR90180.1"/>
    <property type="molecule type" value="Genomic_DNA"/>
</dbReference>
<reference evidence="5" key="1">
    <citation type="journal article" date="2006" name="PLoS Biol.">
        <title>Macronuclear genome sequence of the ciliate Tetrahymena thermophila, a model eukaryote.</title>
        <authorList>
            <person name="Eisen J.A."/>
            <person name="Coyne R.S."/>
            <person name="Wu M."/>
            <person name="Wu D."/>
            <person name="Thiagarajan M."/>
            <person name="Wortman J.R."/>
            <person name="Badger J.H."/>
            <person name="Ren Q."/>
            <person name="Amedeo P."/>
            <person name="Jones K.M."/>
            <person name="Tallon L.J."/>
            <person name="Delcher A.L."/>
            <person name="Salzberg S.L."/>
            <person name="Silva J.C."/>
            <person name="Haas B.J."/>
            <person name="Majoros W.H."/>
            <person name="Farzad M."/>
            <person name="Carlton J.M."/>
            <person name="Smith R.K. Jr."/>
            <person name="Garg J."/>
            <person name="Pearlman R.E."/>
            <person name="Karrer K.M."/>
            <person name="Sun L."/>
            <person name="Manning G."/>
            <person name="Elde N.C."/>
            <person name="Turkewitz A.P."/>
            <person name="Asai D.J."/>
            <person name="Wilkes D.E."/>
            <person name="Wang Y."/>
            <person name="Cai H."/>
            <person name="Collins K."/>
            <person name="Stewart B.A."/>
            <person name="Lee S.R."/>
            <person name="Wilamowska K."/>
            <person name="Weinberg Z."/>
            <person name="Ruzzo W.L."/>
            <person name="Wloga D."/>
            <person name="Gaertig J."/>
            <person name="Frankel J."/>
            <person name="Tsao C.-C."/>
            <person name="Gorovsky M.A."/>
            <person name="Keeling P.J."/>
            <person name="Waller R.F."/>
            <person name="Patron N.J."/>
            <person name="Cherry J.M."/>
            <person name="Stover N.A."/>
            <person name="Krieger C.J."/>
            <person name="del Toro C."/>
            <person name="Ryder H.F."/>
            <person name="Williamson S.C."/>
            <person name="Barbeau R.A."/>
            <person name="Hamilton E.P."/>
            <person name="Orias E."/>
        </authorList>
    </citation>
    <scope>NUCLEOTIDE SEQUENCE [LARGE SCALE GENOMIC DNA]</scope>
    <source>
        <strain evidence="5">SB210</strain>
    </source>
</reference>
<dbReference type="HOGENOM" id="CLU_028458_5_0_1"/>
<dbReference type="STRING" id="312017.Q22Y44"/>
<evidence type="ECO:0000313" key="5">
    <source>
        <dbReference type="Proteomes" id="UP000009168"/>
    </source>
</evidence>
<evidence type="ECO:0000256" key="1">
    <source>
        <dbReference type="ARBA" id="ARBA00010211"/>
    </source>
</evidence>
<evidence type="ECO:0000313" key="4">
    <source>
        <dbReference type="EMBL" id="EAR90180.1"/>
    </source>
</evidence>
<accession>Q22Y44</accession>
<proteinExistence type="inferred from homology"/>
<evidence type="ECO:0000256" key="2">
    <source>
        <dbReference type="ARBA" id="ARBA00022723"/>
    </source>
</evidence>
<comment type="similarity">
    <text evidence="1">Belongs to the FAH family.</text>
</comment>
<dbReference type="PANTHER" id="PTHR11820">
    <property type="entry name" value="ACYLPYRUVASE"/>
    <property type="match status" value="1"/>
</dbReference>
<dbReference type="InParanoid" id="Q22Y44"/>
<dbReference type="KEGG" id="tet:TTHERM_00355270"/>
<dbReference type="Pfam" id="PF01557">
    <property type="entry name" value="FAA_hydrolase"/>
    <property type="match status" value="1"/>
</dbReference>
<dbReference type="GeneID" id="7837277"/>
<evidence type="ECO:0000259" key="3">
    <source>
        <dbReference type="Pfam" id="PF01557"/>
    </source>
</evidence>
<sequence length="233" mass="26207">MEQLFTKVLNPKLNKILAIGKNYVKHVKEMGGSEVPKEPVIFQKPHSSVLPNIQKGQKVQFFTKNEVHHEIELGFMMSKEASHKSFQKSGENWQDYVGGYFLALDLTDRNLQAAAKKAGFPWDLSKGQDKFLPISSFIPKEKVQDPYNLTLHLRINGKTIQKDNTGIMHFKIKDQIEYASKFMTLYPGDLFLTGTPDGVGPIKHGDHVVAELLEGENVLAQIDFVAEMVAPAL</sequence>
<organism evidence="4 5">
    <name type="scientific">Tetrahymena thermophila (strain SB210)</name>
    <dbReference type="NCBI Taxonomy" id="312017"/>
    <lineage>
        <taxon>Eukaryota</taxon>
        <taxon>Sar</taxon>
        <taxon>Alveolata</taxon>
        <taxon>Ciliophora</taxon>
        <taxon>Intramacronucleata</taxon>
        <taxon>Oligohymenophorea</taxon>
        <taxon>Hymenostomatida</taxon>
        <taxon>Tetrahymenina</taxon>
        <taxon>Tetrahymenidae</taxon>
        <taxon>Tetrahymena</taxon>
    </lineage>
</organism>
<dbReference type="InterPro" id="IPR036663">
    <property type="entry name" value="Fumarylacetoacetase_C_sf"/>
</dbReference>
<dbReference type="RefSeq" id="XP_001010425.1">
    <property type="nucleotide sequence ID" value="XM_001010425.1"/>
</dbReference>
<dbReference type="GO" id="GO:0046872">
    <property type="term" value="F:metal ion binding"/>
    <property type="evidence" value="ECO:0007669"/>
    <property type="project" value="UniProtKB-KW"/>
</dbReference>
<dbReference type="OrthoDB" id="430630at2759"/>
<dbReference type="OMA" id="NCRKVIC"/>
<gene>
    <name evidence="4" type="ORF">TTHERM_00355270</name>
</gene>
<keyword evidence="4" id="KW-0378">Hydrolase</keyword>
<dbReference type="PANTHER" id="PTHR11820:SF7">
    <property type="entry name" value="ACYLPYRUVASE FAHD1, MITOCHONDRIAL"/>
    <property type="match status" value="1"/>
</dbReference>
<protein>
    <submittedName>
        <fullName evidence="4">Fumarylacetoacetate hydrolase family protein</fullName>
    </submittedName>
</protein>
<dbReference type="eggNOG" id="KOG1535">
    <property type="taxonomic scope" value="Eukaryota"/>
</dbReference>
<dbReference type="Proteomes" id="UP000009168">
    <property type="component" value="Unassembled WGS sequence"/>
</dbReference>
<name>Q22Y44_TETTS</name>
<dbReference type="Gene3D" id="3.90.850.10">
    <property type="entry name" value="Fumarylacetoacetase-like, C-terminal domain"/>
    <property type="match status" value="1"/>
</dbReference>
<feature type="domain" description="Fumarylacetoacetase-like C-terminal" evidence="3">
    <location>
        <begin position="15"/>
        <end position="212"/>
    </location>
</feature>
<dbReference type="GO" id="GO:0018773">
    <property type="term" value="F:acetylpyruvate hydrolase activity"/>
    <property type="evidence" value="ECO:0007669"/>
    <property type="project" value="TreeGrafter"/>
</dbReference>
<dbReference type="InterPro" id="IPR011234">
    <property type="entry name" value="Fumarylacetoacetase-like_C"/>
</dbReference>
<keyword evidence="5" id="KW-1185">Reference proteome</keyword>
<keyword evidence="2" id="KW-0479">Metal-binding</keyword>
<dbReference type="SUPFAM" id="SSF56529">
    <property type="entry name" value="FAH"/>
    <property type="match status" value="1"/>
</dbReference>
<dbReference type="GO" id="GO:0005739">
    <property type="term" value="C:mitochondrion"/>
    <property type="evidence" value="ECO:0007669"/>
    <property type="project" value="TreeGrafter"/>
</dbReference>
<dbReference type="AlphaFoldDB" id="Q22Y44"/>